<name>A0A1S2M3J0_9BACI</name>
<keyword evidence="2" id="KW-1185">Reference proteome</keyword>
<sequence length="135" mass="15385">MRLTITMFFLIFILLGCSSGSGTFNFSKLTSELEKSGVDFTILDIEEKDQFFSVVPKAIKVNEDFFLIFEYPTNKEMEKEAAMIREDGNIGNASISYVSDPHYFKKGNIIVQYVGKKKVILNQLEKIFGKQFAGR</sequence>
<dbReference type="EMBL" id="MLQS01000023">
    <property type="protein sequence ID" value="OIJ19013.1"/>
    <property type="molecule type" value="Genomic_DNA"/>
</dbReference>
<dbReference type="PROSITE" id="PS51257">
    <property type="entry name" value="PROKAR_LIPOPROTEIN"/>
    <property type="match status" value="1"/>
</dbReference>
<evidence type="ECO:0000313" key="1">
    <source>
        <dbReference type="EMBL" id="OIJ19013.1"/>
    </source>
</evidence>
<evidence type="ECO:0008006" key="3">
    <source>
        <dbReference type="Google" id="ProtNLM"/>
    </source>
</evidence>
<gene>
    <name evidence="1" type="ORF">BKP45_14935</name>
</gene>
<proteinExistence type="predicted"/>
<reference evidence="1 2" key="1">
    <citation type="submission" date="2016-10" db="EMBL/GenBank/DDBJ databases">
        <title>Draft genome sequences of four alkaliphilic bacteria belonging to the Anaerobacillus genus.</title>
        <authorList>
            <person name="Bassil N.M."/>
            <person name="Lloyd J.R."/>
        </authorList>
    </citation>
    <scope>NUCLEOTIDE SEQUENCE [LARGE SCALE GENOMIC DNA]</scope>
    <source>
        <strain evidence="1 2">DSM 22531</strain>
    </source>
</reference>
<comment type="caution">
    <text evidence="1">The sequence shown here is derived from an EMBL/GenBank/DDBJ whole genome shotgun (WGS) entry which is preliminary data.</text>
</comment>
<evidence type="ECO:0000313" key="2">
    <source>
        <dbReference type="Proteomes" id="UP000180057"/>
    </source>
</evidence>
<dbReference type="STRING" id="472963.BKP45_14935"/>
<accession>A0A1S2M3J0</accession>
<dbReference type="Proteomes" id="UP000180057">
    <property type="component" value="Unassembled WGS sequence"/>
</dbReference>
<organism evidence="1 2">
    <name type="scientific">Anaerobacillus alkalidiazotrophicus</name>
    <dbReference type="NCBI Taxonomy" id="472963"/>
    <lineage>
        <taxon>Bacteria</taxon>
        <taxon>Bacillati</taxon>
        <taxon>Bacillota</taxon>
        <taxon>Bacilli</taxon>
        <taxon>Bacillales</taxon>
        <taxon>Bacillaceae</taxon>
        <taxon>Anaerobacillus</taxon>
    </lineage>
</organism>
<dbReference type="OrthoDB" id="2066498at2"/>
<dbReference type="AlphaFoldDB" id="A0A1S2M3J0"/>
<protein>
    <recommendedName>
        <fullName evidence="3">Lipoprotein</fullName>
    </recommendedName>
</protein>
<dbReference type="RefSeq" id="WP_071390488.1">
    <property type="nucleotide sequence ID" value="NZ_MLQS01000023.1"/>
</dbReference>